<proteinExistence type="predicted"/>
<evidence type="ECO:0000256" key="4">
    <source>
        <dbReference type="ARBA" id="ARBA00023136"/>
    </source>
</evidence>
<dbReference type="AlphaFoldDB" id="A0A923RNI3"/>
<feature type="transmembrane region" description="Helical" evidence="5">
    <location>
        <begin position="113"/>
        <end position="139"/>
    </location>
</feature>
<organism evidence="6 7">
    <name type="scientific">Mediterraneibacter hominis</name>
    <dbReference type="NCBI Taxonomy" id="2763054"/>
    <lineage>
        <taxon>Bacteria</taxon>
        <taxon>Bacillati</taxon>
        <taxon>Bacillota</taxon>
        <taxon>Clostridia</taxon>
        <taxon>Lachnospirales</taxon>
        <taxon>Lachnospiraceae</taxon>
        <taxon>Mediterraneibacter</taxon>
    </lineage>
</organism>
<dbReference type="Gene3D" id="1.20.120.1630">
    <property type="match status" value="1"/>
</dbReference>
<accession>A0A923RNI3</accession>
<dbReference type="RefSeq" id="WP_186874101.1">
    <property type="nucleotide sequence ID" value="NZ_JACOPF010000001.1"/>
</dbReference>
<comment type="caution">
    <text evidence="6">The sequence shown here is derived from an EMBL/GenBank/DDBJ whole genome shotgun (WGS) entry which is preliminary data.</text>
</comment>
<reference evidence="6" key="1">
    <citation type="submission" date="2020-08" db="EMBL/GenBank/DDBJ databases">
        <title>Genome public.</title>
        <authorList>
            <person name="Liu C."/>
            <person name="Sun Q."/>
        </authorList>
    </citation>
    <scope>NUCLEOTIDE SEQUENCE</scope>
    <source>
        <strain evidence="6">NSJ-55</strain>
    </source>
</reference>
<evidence type="ECO:0000256" key="5">
    <source>
        <dbReference type="SAM" id="Phobius"/>
    </source>
</evidence>
<protein>
    <submittedName>
        <fullName evidence="6">Isoprenylcysteine carboxylmethyltransferase family protein</fullName>
    </submittedName>
</protein>
<keyword evidence="4 5" id="KW-0472">Membrane</keyword>
<keyword evidence="2 5" id="KW-0812">Transmembrane</keyword>
<feature type="transmembrane region" description="Helical" evidence="5">
    <location>
        <begin position="6"/>
        <end position="22"/>
    </location>
</feature>
<comment type="subcellular location">
    <subcellularLocation>
        <location evidence="1">Endomembrane system</location>
        <topology evidence="1">Multi-pass membrane protein</topology>
    </subcellularLocation>
</comment>
<dbReference type="Proteomes" id="UP000652477">
    <property type="component" value="Unassembled WGS sequence"/>
</dbReference>
<evidence type="ECO:0000256" key="2">
    <source>
        <dbReference type="ARBA" id="ARBA00022692"/>
    </source>
</evidence>
<evidence type="ECO:0000256" key="3">
    <source>
        <dbReference type="ARBA" id="ARBA00022989"/>
    </source>
</evidence>
<feature type="transmembrane region" description="Helical" evidence="5">
    <location>
        <begin position="68"/>
        <end position="92"/>
    </location>
</feature>
<keyword evidence="7" id="KW-1185">Reference proteome</keyword>
<evidence type="ECO:0000313" key="7">
    <source>
        <dbReference type="Proteomes" id="UP000652477"/>
    </source>
</evidence>
<name>A0A923RNI3_9FIRM</name>
<sequence>MNGFCLLFPFFAVRFGLLSIINKRAIQRAGYFAPIQEREKIAYYIYQAANIGLFLYLLVTTVKMDFSLYFYLGLACYFLGIILCAVSIVCFASPNVEGLNINGIYQFSRNPMYVSYFICFIGMSLLIQSLILFGIVIIFQISAHWIILSEERWCIEKFGKNYKEYMKKVRRYI</sequence>
<feature type="transmembrane region" description="Helical" evidence="5">
    <location>
        <begin position="43"/>
        <end position="62"/>
    </location>
</feature>
<evidence type="ECO:0000256" key="1">
    <source>
        <dbReference type="ARBA" id="ARBA00004127"/>
    </source>
</evidence>
<gene>
    <name evidence="6" type="ORF">H8S37_00455</name>
</gene>
<dbReference type="EMBL" id="JACOPF010000001">
    <property type="protein sequence ID" value="MBC5687406.1"/>
    <property type="molecule type" value="Genomic_DNA"/>
</dbReference>
<keyword evidence="3 5" id="KW-1133">Transmembrane helix</keyword>
<dbReference type="InterPro" id="IPR007318">
    <property type="entry name" value="Phopholipid_MeTrfase"/>
</dbReference>
<evidence type="ECO:0000313" key="6">
    <source>
        <dbReference type="EMBL" id="MBC5687406.1"/>
    </source>
</evidence>
<dbReference type="GO" id="GO:0012505">
    <property type="term" value="C:endomembrane system"/>
    <property type="evidence" value="ECO:0007669"/>
    <property type="project" value="UniProtKB-SubCell"/>
</dbReference>
<dbReference type="Pfam" id="PF04191">
    <property type="entry name" value="PEMT"/>
    <property type="match status" value="1"/>
</dbReference>